<dbReference type="WBParaSite" id="PS1159_v2.g20265.t1">
    <property type="protein sequence ID" value="PS1159_v2.g20265.t1"/>
    <property type="gene ID" value="PS1159_v2.g20265"/>
</dbReference>
<reference evidence="2" key="1">
    <citation type="submission" date="2022-11" db="UniProtKB">
        <authorList>
            <consortium name="WormBaseParasite"/>
        </authorList>
    </citation>
    <scope>IDENTIFICATION</scope>
</reference>
<name>A0AC35FTD4_9BILA</name>
<organism evidence="1 2">
    <name type="scientific">Panagrolaimus sp. PS1159</name>
    <dbReference type="NCBI Taxonomy" id="55785"/>
    <lineage>
        <taxon>Eukaryota</taxon>
        <taxon>Metazoa</taxon>
        <taxon>Ecdysozoa</taxon>
        <taxon>Nematoda</taxon>
        <taxon>Chromadorea</taxon>
        <taxon>Rhabditida</taxon>
        <taxon>Tylenchina</taxon>
        <taxon>Panagrolaimomorpha</taxon>
        <taxon>Panagrolaimoidea</taxon>
        <taxon>Panagrolaimidae</taxon>
        <taxon>Panagrolaimus</taxon>
    </lineage>
</organism>
<proteinExistence type="predicted"/>
<protein>
    <submittedName>
        <fullName evidence="2">Neurotransmitter-gated ion-channel ligand-binding domain-containing protein</fullName>
    </submittedName>
</protein>
<evidence type="ECO:0000313" key="2">
    <source>
        <dbReference type="WBParaSite" id="PS1159_v2.g20265.t1"/>
    </source>
</evidence>
<accession>A0AC35FTD4</accession>
<sequence>MKFNITVILFYIFIPSVIYGYFVDENEYDVVMNRIREKRSAADGRSSRSKSSKHYKSEYGPLKEKAEAILKQNIVFDDFYCTQDNDTLAKDVLESLMANYDRRSVPNNAGVDVKVDLIIQGMSSINENSASFTADVLFSQIWIDPGMAFDNITRCLPNLTLSHRAIEDIWLPNVCFQNSKSTMIHASPTPNIFLLVFSNGTIWTNYRVKVEAPCEIDMSSFPMDVQRCTLLFESYSFNVGKVRLDWYETGVIVDIQQGKLPDFELVRYTWQKSQFYYPAGHALMALTFQYGNVVRSLPKVSYVKALDVHVFACMGFIFFSLVELAIVGHVDKLAMREKKKHDERMEEVKRKKSTRAELFAMYPKSDNNSSFGERTTSMVDPLDCRLSSNASQWIPQQPNAAIGLKRRSLSAARLTMMNENTMHRILNKPGRYYHNQKFLKWRQLEWTGEKVDKLCQVAFPLSFFIFNFFYWLHYLTQSTKQFHRLLNEVDLTGSNSPQ</sequence>
<evidence type="ECO:0000313" key="1">
    <source>
        <dbReference type="Proteomes" id="UP000887580"/>
    </source>
</evidence>
<dbReference type="Proteomes" id="UP000887580">
    <property type="component" value="Unplaced"/>
</dbReference>